<reference evidence="1 2" key="1">
    <citation type="journal article" date="2016" name="Nat. Commun.">
        <title>Thousands of microbial genomes shed light on interconnected biogeochemical processes in an aquifer system.</title>
        <authorList>
            <person name="Anantharaman K."/>
            <person name="Brown C.T."/>
            <person name="Hug L.A."/>
            <person name="Sharon I."/>
            <person name="Castelle C.J."/>
            <person name="Probst A.J."/>
            <person name="Thomas B.C."/>
            <person name="Singh A."/>
            <person name="Wilkins M.J."/>
            <person name="Karaoz U."/>
            <person name="Brodie E.L."/>
            <person name="Williams K.H."/>
            <person name="Hubbard S.S."/>
            <person name="Banfield J.F."/>
        </authorList>
    </citation>
    <scope>NUCLEOTIDE SEQUENCE [LARGE SCALE GENOMIC DNA]</scope>
</reference>
<protein>
    <submittedName>
        <fullName evidence="1">Uncharacterized protein</fullName>
    </submittedName>
</protein>
<dbReference type="Proteomes" id="UP000179241">
    <property type="component" value="Unassembled WGS sequence"/>
</dbReference>
<sequence length="116" mass="13612">MGAVKYKEYYRRMVDANMKLFDDFNLLHNRYRLDMGGVQSEFNKMGEKVMEVIREWEQKLCSQSEKGGYSKFTGNLSEKFMDEVRLHFPLIDRVGIIVTKKPSAFLSGFSLKKIKL</sequence>
<evidence type="ECO:0000313" key="1">
    <source>
        <dbReference type="EMBL" id="OGM76142.1"/>
    </source>
</evidence>
<organism evidence="1 2">
    <name type="scientific">Candidatus Woesebacteria bacterium RIFOXYA1_FULL_43_9</name>
    <dbReference type="NCBI Taxonomy" id="1802534"/>
    <lineage>
        <taxon>Bacteria</taxon>
        <taxon>Candidatus Woeseibacteriota</taxon>
    </lineage>
</organism>
<evidence type="ECO:0000313" key="2">
    <source>
        <dbReference type="Proteomes" id="UP000179241"/>
    </source>
</evidence>
<accession>A0A1F8CIP6</accession>
<comment type="caution">
    <text evidence="1">The sequence shown here is derived from an EMBL/GenBank/DDBJ whole genome shotgun (WGS) entry which is preliminary data.</text>
</comment>
<proteinExistence type="predicted"/>
<dbReference type="EMBL" id="MGHU01000064">
    <property type="protein sequence ID" value="OGM76142.1"/>
    <property type="molecule type" value="Genomic_DNA"/>
</dbReference>
<name>A0A1F8CIP6_9BACT</name>
<dbReference type="AlphaFoldDB" id="A0A1F8CIP6"/>
<gene>
    <name evidence="1" type="ORF">A2188_01620</name>
</gene>